<evidence type="ECO:0000313" key="5">
    <source>
        <dbReference type="EMBL" id="GAA1642716.1"/>
    </source>
</evidence>
<protein>
    <submittedName>
        <fullName evidence="5">Helix-turn-helix domain-containing protein</fullName>
    </submittedName>
</protein>
<evidence type="ECO:0000256" key="2">
    <source>
        <dbReference type="ARBA" id="ARBA00023125"/>
    </source>
</evidence>
<reference evidence="5 6" key="1">
    <citation type="journal article" date="2019" name="Int. J. Syst. Evol. Microbiol.">
        <title>The Global Catalogue of Microorganisms (GCM) 10K type strain sequencing project: providing services to taxonomists for standard genome sequencing and annotation.</title>
        <authorList>
            <consortium name="The Broad Institute Genomics Platform"/>
            <consortium name="The Broad Institute Genome Sequencing Center for Infectious Disease"/>
            <person name="Wu L."/>
            <person name="Ma J."/>
        </authorList>
    </citation>
    <scope>NUCLEOTIDE SEQUENCE [LARGE SCALE GENOMIC DNA]</scope>
    <source>
        <strain evidence="5 6">JCM 14306</strain>
    </source>
</reference>
<evidence type="ECO:0000256" key="1">
    <source>
        <dbReference type="ARBA" id="ARBA00023015"/>
    </source>
</evidence>
<accession>A0ABN2FE25</accession>
<keyword evidence="2" id="KW-0238">DNA-binding</keyword>
<dbReference type="PANTHER" id="PTHR33204:SF37">
    <property type="entry name" value="HTH-TYPE TRANSCRIPTIONAL REGULATOR YODB"/>
    <property type="match status" value="1"/>
</dbReference>
<dbReference type="Pfam" id="PF01638">
    <property type="entry name" value="HxlR"/>
    <property type="match status" value="1"/>
</dbReference>
<dbReference type="InterPro" id="IPR036390">
    <property type="entry name" value="WH_DNA-bd_sf"/>
</dbReference>
<dbReference type="InterPro" id="IPR036388">
    <property type="entry name" value="WH-like_DNA-bd_sf"/>
</dbReference>
<evidence type="ECO:0000259" key="4">
    <source>
        <dbReference type="PROSITE" id="PS51118"/>
    </source>
</evidence>
<proteinExistence type="predicted"/>
<dbReference type="Gene3D" id="1.10.10.10">
    <property type="entry name" value="Winged helix-like DNA-binding domain superfamily/Winged helix DNA-binding domain"/>
    <property type="match status" value="1"/>
</dbReference>
<keyword evidence="3" id="KW-0804">Transcription</keyword>
<organism evidence="5 6">
    <name type="scientific">Kribbella alba</name>
    <dbReference type="NCBI Taxonomy" id="190197"/>
    <lineage>
        <taxon>Bacteria</taxon>
        <taxon>Bacillati</taxon>
        <taxon>Actinomycetota</taxon>
        <taxon>Actinomycetes</taxon>
        <taxon>Propionibacteriales</taxon>
        <taxon>Kribbellaceae</taxon>
        <taxon>Kribbella</taxon>
    </lineage>
</organism>
<name>A0ABN2FE25_9ACTN</name>
<dbReference type="SUPFAM" id="SSF46785">
    <property type="entry name" value="Winged helix' DNA-binding domain"/>
    <property type="match status" value="1"/>
</dbReference>
<dbReference type="RefSeq" id="WP_344112749.1">
    <property type="nucleotide sequence ID" value="NZ_BAAANE010000006.1"/>
</dbReference>
<sequence>MDTDQVSGRWDANKGACPTRQVLGRIGDTWTMLIISTLEREGTLRSGQLKASIEGITQKMLTQTLRHLERDGVVRREVIPTVPTTVTYTLTPLGQSLGAAVATMRTWAYDHMDEIVAARNDYDTRD</sequence>
<keyword evidence="6" id="KW-1185">Reference proteome</keyword>
<gene>
    <name evidence="5" type="ORF">GCM10009744_36140</name>
</gene>
<dbReference type="EMBL" id="BAAANE010000006">
    <property type="protein sequence ID" value="GAA1642716.1"/>
    <property type="molecule type" value="Genomic_DNA"/>
</dbReference>
<dbReference type="Proteomes" id="UP001501319">
    <property type="component" value="Unassembled WGS sequence"/>
</dbReference>
<dbReference type="PANTHER" id="PTHR33204">
    <property type="entry name" value="TRANSCRIPTIONAL REGULATOR, MARR FAMILY"/>
    <property type="match status" value="1"/>
</dbReference>
<evidence type="ECO:0000313" key="6">
    <source>
        <dbReference type="Proteomes" id="UP001501319"/>
    </source>
</evidence>
<comment type="caution">
    <text evidence="5">The sequence shown here is derived from an EMBL/GenBank/DDBJ whole genome shotgun (WGS) entry which is preliminary data.</text>
</comment>
<feature type="domain" description="HTH hxlR-type" evidence="4">
    <location>
        <begin position="17"/>
        <end position="116"/>
    </location>
</feature>
<dbReference type="PROSITE" id="PS51118">
    <property type="entry name" value="HTH_HXLR"/>
    <property type="match status" value="1"/>
</dbReference>
<dbReference type="InterPro" id="IPR002577">
    <property type="entry name" value="HTH_HxlR"/>
</dbReference>
<keyword evidence="1" id="KW-0805">Transcription regulation</keyword>
<evidence type="ECO:0000256" key="3">
    <source>
        <dbReference type="ARBA" id="ARBA00023163"/>
    </source>
</evidence>